<protein>
    <submittedName>
        <fullName evidence="2">Uncharacterized protein</fullName>
    </submittedName>
</protein>
<evidence type="ECO:0000313" key="2">
    <source>
        <dbReference type="EMBL" id="EHO62179.1"/>
    </source>
</evidence>
<organism evidence="2 3">
    <name type="scientific">Dialister succinatiphilus YIT 11850</name>
    <dbReference type="NCBI Taxonomy" id="742743"/>
    <lineage>
        <taxon>Bacteria</taxon>
        <taxon>Bacillati</taxon>
        <taxon>Bacillota</taxon>
        <taxon>Negativicutes</taxon>
        <taxon>Veillonellales</taxon>
        <taxon>Veillonellaceae</taxon>
        <taxon>Dialister</taxon>
    </lineage>
</organism>
<dbReference type="AlphaFoldDB" id="H1D2Q9"/>
<feature type="region of interest" description="Disordered" evidence="1">
    <location>
        <begin position="209"/>
        <end position="229"/>
    </location>
</feature>
<evidence type="ECO:0000313" key="3">
    <source>
        <dbReference type="Proteomes" id="UP000003277"/>
    </source>
</evidence>
<accession>H1D2Q9</accession>
<reference evidence="2 3" key="1">
    <citation type="submission" date="2011-11" db="EMBL/GenBank/DDBJ databases">
        <title>The Genome Sequence of Dialister succinatiphilus YIT 11850.</title>
        <authorList>
            <consortium name="The Broad Institute Genome Sequencing Platform"/>
            <person name="Earl A."/>
            <person name="Ward D."/>
            <person name="Feldgarden M."/>
            <person name="Gevers D."/>
            <person name="Morotomi M."/>
            <person name="Young S.K."/>
            <person name="Zeng Q."/>
            <person name="Gargeya S."/>
            <person name="Fitzgerald M."/>
            <person name="Haas B."/>
            <person name="Abouelleil A."/>
            <person name="Alvarado L."/>
            <person name="Arachchi H.M."/>
            <person name="Berlin A."/>
            <person name="Brown A."/>
            <person name="Chapman S.B."/>
            <person name="Dunbar C."/>
            <person name="Gearin G."/>
            <person name="Goldberg J."/>
            <person name="Griggs A."/>
            <person name="Gujja S."/>
            <person name="Heiman D."/>
            <person name="Howarth C."/>
            <person name="Lui A."/>
            <person name="MacDonald P.J.P."/>
            <person name="Montmayeur A."/>
            <person name="Murphy C."/>
            <person name="Neiman D."/>
            <person name="Pearson M."/>
            <person name="Priest M."/>
            <person name="Roberts A."/>
            <person name="Saif S."/>
            <person name="Shea T."/>
            <person name="Sisk P."/>
            <person name="Stolte C."/>
            <person name="Sykes S."/>
            <person name="Wortman J."/>
            <person name="Nusbaum C."/>
            <person name="Birren B."/>
        </authorList>
    </citation>
    <scope>NUCLEOTIDE SEQUENCE [LARGE SCALE GENOMIC DNA]</scope>
    <source>
        <strain evidence="2 3">YIT 11850</strain>
    </source>
</reference>
<dbReference type="eggNOG" id="ENOG5033YEQ">
    <property type="taxonomic scope" value="Bacteria"/>
</dbReference>
<keyword evidence="3" id="KW-1185">Reference proteome</keyword>
<name>H1D2Q9_9FIRM</name>
<dbReference type="EMBL" id="ADLT01000065">
    <property type="protein sequence ID" value="EHO62179.1"/>
    <property type="molecule type" value="Genomic_DNA"/>
</dbReference>
<dbReference type="Proteomes" id="UP000003277">
    <property type="component" value="Unassembled WGS sequence"/>
</dbReference>
<evidence type="ECO:0000256" key="1">
    <source>
        <dbReference type="SAM" id="MobiDB-lite"/>
    </source>
</evidence>
<gene>
    <name evidence="2" type="ORF">HMPREF9453_01897</name>
</gene>
<dbReference type="OrthoDB" id="8112682at2"/>
<dbReference type="HOGENOM" id="CLU_1208209_0_0_9"/>
<comment type="caution">
    <text evidence="2">The sequence shown here is derived from an EMBL/GenBank/DDBJ whole genome shotgun (WGS) entry which is preliminary data.</text>
</comment>
<sequence length="229" mass="26342">MDLYEEAVATEYMTLIQALKCLPGVMPNKSKEIMSPDYSGVEYSRYKIGKTELTEADYNELWIEIPSPYGKTIRTSPQGARILLKLYYNGDLILKKGEKISKETGLQEYIEKGKYFAQKAEQLRRDDEHRAYLLENPEKIKESDFSYGLLDKLFWKKFGAIRGAESLVLDGIEVTKYVSVYKSNSGKSQDSEVVFSWVDSNGEKQVLKKASSFKENRRNDPDRDWGLPD</sequence>
<proteinExistence type="predicted"/>
<dbReference type="PATRIC" id="fig|742743.3.peg.1914"/>